<dbReference type="SMART" id="SM00228">
    <property type="entry name" value="PDZ"/>
    <property type="match status" value="1"/>
</dbReference>
<proteinExistence type="predicted"/>
<dbReference type="AlphaFoldDB" id="A0A8S2T3L9"/>
<dbReference type="PANTHER" id="PTHR19964:SF92">
    <property type="entry name" value="PATJ HOMOLOG"/>
    <property type="match status" value="1"/>
</dbReference>
<organism evidence="3 4">
    <name type="scientific">Didymodactylos carnosus</name>
    <dbReference type="NCBI Taxonomy" id="1234261"/>
    <lineage>
        <taxon>Eukaryota</taxon>
        <taxon>Metazoa</taxon>
        <taxon>Spiralia</taxon>
        <taxon>Gnathifera</taxon>
        <taxon>Rotifera</taxon>
        <taxon>Eurotatoria</taxon>
        <taxon>Bdelloidea</taxon>
        <taxon>Philodinida</taxon>
        <taxon>Philodinidae</taxon>
        <taxon>Didymodactylos</taxon>
    </lineage>
</organism>
<feature type="non-terminal residue" evidence="3">
    <location>
        <position position="1"/>
    </location>
</feature>
<reference evidence="3" key="1">
    <citation type="submission" date="2021-02" db="EMBL/GenBank/DDBJ databases">
        <authorList>
            <person name="Nowell W R."/>
        </authorList>
    </citation>
    <scope>NUCLEOTIDE SEQUENCE</scope>
</reference>
<dbReference type="EMBL" id="CAJNOK010031789">
    <property type="protein sequence ID" value="CAF1476354.1"/>
    <property type="molecule type" value="Genomic_DNA"/>
</dbReference>
<evidence type="ECO:0000259" key="1">
    <source>
        <dbReference type="PROSITE" id="PS50106"/>
    </source>
</evidence>
<dbReference type="InterPro" id="IPR051342">
    <property type="entry name" value="PDZ_scaffold"/>
</dbReference>
<comment type="caution">
    <text evidence="3">The sequence shown here is derived from an EMBL/GenBank/DDBJ whole genome shotgun (WGS) entry which is preliminary data.</text>
</comment>
<dbReference type="PROSITE" id="PS50106">
    <property type="entry name" value="PDZ"/>
    <property type="match status" value="2"/>
</dbReference>
<feature type="domain" description="PDZ" evidence="1">
    <location>
        <begin position="11"/>
        <end position="100"/>
    </location>
</feature>
<accession>A0A8S2T3L9</accession>
<dbReference type="Proteomes" id="UP000682733">
    <property type="component" value="Unassembled WGS sequence"/>
</dbReference>
<evidence type="ECO:0000313" key="3">
    <source>
        <dbReference type="EMBL" id="CAF4267460.1"/>
    </source>
</evidence>
<feature type="domain" description="PDZ" evidence="1">
    <location>
        <begin position="162"/>
        <end position="227"/>
    </location>
</feature>
<dbReference type="InterPro" id="IPR001478">
    <property type="entry name" value="PDZ"/>
</dbReference>
<sequence>CAHEDGTELLDVTLEKGEDGLGITVAGYVSPDSTNNDAISGIFIRDIAAESVCAKDGRLYVGDQIVEVNEQSLNGFSNVQALQLLRSTTSSVQLKVRRYLDNVKNEKIKDMIGNFKFFNPLEPTEQLHLEEKIEFQSLDEINEQIRKKWRKLLEGDNYEILIADVFKSNVSGLGITLEGTVDVENGEEVRPHHYIRTLLRDGPIGIDGTLMPGDELLEVRNKSFINM</sequence>
<dbReference type="Gene3D" id="2.30.42.10">
    <property type="match status" value="2"/>
</dbReference>
<name>A0A8S2T3L9_9BILA</name>
<dbReference type="Proteomes" id="UP000677228">
    <property type="component" value="Unassembled WGS sequence"/>
</dbReference>
<dbReference type="Pfam" id="PF00595">
    <property type="entry name" value="PDZ"/>
    <property type="match status" value="1"/>
</dbReference>
<dbReference type="InterPro" id="IPR036034">
    <property type="entry name" value="PDZ_sf"/>
</dbReference>
<dbReference type="SUPFAM" id="SSF50156">
    <property type="entry name" value="PDZ domain-like"/>
    <property type="match status" value="2"/>
</dbReference>
<evidence type="ECO:0000313" key="2">
    <source>
        <dbReference type="EMBL" id="CAF1476354.1"/>
    </source>
</evidence>
<dbReference type="PANTHER" id="PTHR19964">
    <property type="entry name" value="MULTIPLE PDZ DOMAIN PROTEIN"/>
    <property type="match status" value="1"/>
</dbReference>
<evidence type="ECO:0000313" key="4">
    <source>
        <dbReference type="Proteomes" id="UP000682733"/>
    </source>
</evidence>
<dbReference type="EMBL" id="CAJOBA010053696">
    <property type="protein sequence ID" value="CAF4267460.1"/>
    <property type="molecule type" value="Genomic_DNA"/>
</dbReference>
<protein>
    <recommendedName>
        <fullName evidence="1">PDZ domain-containing protein</fullName>
    </recommendedName>
</protein>
<gene>
    <name evidence="2" type="ORF">OVA965_LOCUS35869</name>
    <name evidence="3" type="ORF">TMI583_LOCUS36853</name>
</gene>